<sequence>MADLDIFEDALFTVFAHHQPARGDPGSRGVWTHTALPTWCVHEGTPQIAYRIADASSANTKLFAHHQWDAGVYLADVLAETPAWADVRGRTVVELGAGTGLPSLAAAATGARHTTVTDYPDPEILANLRENAAMLQARAPAPLALDVAGLAWGEALDSYVGQAHKHRFVQTHGQADMVVAADVLWVSSMHDALLATVTALLARTRDARFVLVAGFHTGRLAIARFLDAALAAGLEYAADAPYGGVYERRFDGTTRAWQCGDDEMGDIGERAQWVLLAVFQWGAARPR</sequence>
<dbReference type="PANTHER" id="PTHR14614">
    <property type="entry name" value="HEPATOCELLULAR CARCINOMA-ASSOCIATED ANTIGEN"/>
    <property type="match status" value="1"/>
</dbReference>
<evidence type="ECO:0000313" key="1">
    <source>
        <dbReference type="EMBL" id="WFC96482.1"/>
    </source>
</evidence>
<dbReference type="GO" id="GO:0005737">
    <property type="term" value="C:cytoplasm"/>
    <property type="evidence" value="ECO:0007669"/>
    <property type="project" value="TreeGrafter"/>
</dbReference>
<dbReference type="GO" id="GO:0008112">
    <property type="term" value="F:nicotinamide N-methyltransferase activity"/>
    <property type="evidence" value="ECO:0007669"/>
    <property type="project" value="UniProtKB-EC"/>
</dbReference>
<protein>
    <submittedName>
        <fullName evidence="1">Nicotinamide N-methyltransferase</fullName>
        <ecNumber evidence="1">2.1.1.1</ecNumber>
    </submittedName>
</protein>
<dbReference type="CDD" id="cd02440">
    <property type="entry name" value="AdoMet_MTases"/>
    <property type="match status" value="1"/>
</dbReference>
<proteinExistence type="predicted"/>
<name>A0AAF0IPP5_9BASI</name>
<keyword evidence="1" id="KW-0489">Methyltransferase</keyword>
<keyword evidence="1" id="KW-0808">Transferase</keyword>
<organism evidence="1 2">
    <name type="scientific">Malassezia brasiliensis</name>
    <dbReference type="NCBI Taxonomy" id="1821822"/>
    <lineage>
        <taxon>Eukaryota</taxon>
        <taxon>Fungi</taxon>
        <taxon>Dikarya</taxon>
        <taxon>Basidiomycota</taxon>
        <taxon>Ustilaginomycotina</taxon>
        <taxon>Malasseziomycetes</taxon>
        <taxon>Malasseziales</taxon>
        <taxon>Malasseziaceae</taxon>
        <taxon>Malassezia</taxon>
    </lineage>
</organism>
<dbReference type="InterPro" id="IPR019410">
    <property type="entry name" value="Methyltransf_16"/>
</dbReference>
<dbReference type="EC" id="2.1.1.1" evidence="1"/>
<dbReference type="GO" id="GO:0032259">
    <property type="term" value="P:methylation"/>
    <property type="evidence" value="ECO:0007669"/>
    <property type="project" value="UniProtKB-KW"/>
</dbReference>
<keyword evidence="2" id="KW-1185">Reference proteome</keyword>
<gene>
    <name evidence="1" type="ORF">MBRA1_003139</name>
</gene>
<dbReference type="Pfam" id="PF10294">
    <property type="entry name" value="Methyltransf_16"/>
    <property type="match status" value="1"/>
</dbReference>
<dbReference type="Gene3D" id="3.40.50.150">
    <property type="entry name" value="Vaccinia Virus protein VP39"/>
    <property type="match status" value="1"/>
</dbReference>
<accession>A0AAF0IPP5</accession>
<dbReference type="InterPro" id="IPR029063">
    <property type="entry name" value="SAM-dependent_MTases_sf"/>
</dbReference>
<dbReference type="Proteomes" id="UP001216638">
    <property type="component" value="Chromosome 3"/>
</dbReference>
<dbReference type="AlphaFoldDB" id="A0AAF0IPP5"/>
<evidence type="ECO:0000313" key="2">
    <source>
        <dbReference type="Proteomes" id="UP001216638"/>
    </source>
</evidence>
<reference evidence="1" key="1">
    <citation type="submission" date="2023-03" db="EMBL/GenBank/DDBJ databases">
        <title>Mating type loci evolution in Malassezia.</title>
        <authorList>
            <person name="Coelho M.A."/>
        </authorList>
    </citation>
    <scope>NUCLEOTIDE SEQUENCE</scope>
    <source>
        <strain evidence="1">CBS 14135</strain>
    </source>
</reference>
<dbReference type="EMBL" id="CP119953">
    <property type="protein sequence ID" value="WFC96482.1"/>
    <property type="molecule type" value="Genomic_DNA"/>
</dbReference>
<dbReference type="PANTHER" id="PTHR14614:SF130">
    <property type="entry name" value="PROTEIN-LYSINE N-METHYLTRANSFERASE EEF2KMT"/>
    <property type="match status" value="1"/>
</dbReference>
<dbReference type="SUPFAM" id="SSF53335">
    <property type="entry name" value="S-adenosyl-L-methionine-dependent methyltransferases"/>
    <property type="match status" value="1"/>
</dbReference>